<dbReference type="EMBL" id="WJEC01008116">
    <property type="protein sequence ID" value="KAF7463819.1"/>
    <property type="molecule type" value="Genomic_DNA"/>
</dbReference>
<comment type="caution">
    <text evidence="1">The sequence shown here is derived from an EMBL/GenBank/DDBJ whole genome shotgun (WGS) entry which is preliminary data.</text>
</comment>
<name>A0A834PQJ3_MARMO</name>
<evidence type="ECO:0000313" key="2">
    <source>
        <dbReference type="Proteomes" id="UP000662637"/>
    </source>
</evidence>
<organism evidence="1 2">
    <name type="scientific">Marmota monax</name>
    <name type="common">Woodchuck</name>
    <dbReference type="NCBI Taxonomy" id="9995"/>
    <lineage>
        <taxon>Eukaryota</taxon>
        <taxon>Metazoa</taxon>
        <taxon>Chordata</taxon>
        <taxon>Craniata</taxon>
        <taxon>Vertebrata</taxon>
        <taxon>Euteleostomi</taxon>
        <taxon>Mammalia</taxon>
        <taxon>Eutheria</taxon>
        <taxon>Euarchontoglires</taxon>
        <taxon>Glires</taxon>
        <taxon>Rodentia</taxon>
        <taxon>Sciuromorpha</taxon>
        <taxon>Sciuridae</taxon>
        <taxon>Xerinae</taxon>
        <taxon>Marmotini</taxon>
        <taxon>Marmota</taxon>
    </lineage>
</organism>
<protein>
    <submittedName>
        <fullName evidence="1">Uncharacterized protein</fullName>
    </submittedName>
</protein>
<dbReference type="AlphaFoldDB" id="A0A834PQJ3"/>
<gene>
    <name evidence="1" type="ORF">GHT09_008519</name>
</gene>
<dbReference type="Proteomes" id="UP000662637">
    <property type="component" value="Unassembled WGS sequence"/>
</dbReference>
<accession>A0A834PQJ3</accession>
<evidence type="ECO:0000313" key="1">
    <source>
        <dbReference type="EMBL" id="KAF7463819.1"/>
    </source>
</evidence>
<sequence>MGSLGGLRGRGAGEELKRHYWIEDILSEEQPCQQHPVCLHPSVSPAQLLFLRASRAGLAQPQEAGILTPYPTHTRKVGQLCQSCISSLNSLK</sequence>
<reference evidence="1" key="1">
    <citation type="submission" date="2020-08" db="EMBL/GenBank/DDBJ databases">
        <authorList>
            <person name="Shumante A."/>
            <person name="Zimin A.V."/>
            <person name="Puiu D."/>
            <person name="Salzberg S.L."/>
        </authorList>
    </citation>
    <scope>NUCLEOTIDE SEQUENCE</scope>
    <source>
        <strain evidence="1">WC2-LM</strain>
        <tissue evidence="1">Liver</tissue>
    </source>
</reference>
<proteinExistence type="predicted"/>